<dbReference type="EMBL" id="JANJ01000005">
    <property type="protein sequence ID" value="EXI61819.1"/>
    <property type="molecule type" value="Genomic_DNA"/>
</dbReference>
<reference evidence="1 2" key="1">
    <citation type="journal article" date="2014" name="Genome Announc.">
        <title>Genome Sequence of a Presumptive Mannheimia haemolytica Strain with an A1/A6-Cross-Reactive Serotype from a White-Tailed Deer (Odocoileus virginianus).</title>
        <authorList>
            <person name="Lawrence P.K."/>
            <person name="Bey R.F."/>
            <person name="Wiener B."/>
            <person name="Kittichotirat W."/>
            <person name="Bumgarner R.E."/>
        </authorList>
    </citation>
    <scope>NUCLEOTIDE SEQUENCE [LARGE SCALE GENOMIC DNA]</scope>
    <source>
        <strain evidence="1 2">PKL10</strain>
    </source>
</reference>
<name>A0A011P5R2_9PAST</name>
<dbReference type="Proteomes" id="UP000054123">
    <property type="component" value="Unassembled WGS sequence"/>
</dbReference>
<organism evidence="1 2">
    <name type="scientific">Mannheimia granulomatis</name>
    <dbReference type="NCBI Taxonomy" id="85402"/>
    <lineage>
        <taxon>Bacteria</taxon>
        <taxon>Pseudomonadati</taxon>
        <taxon>Pseudomonadota</taxon>
        <taxon>Gammaproteobacteria</taxon>
        <taxon>Pasteurellales</taxon>
        <taxon>Pasteurellaceae</taxon>
        <taxon>Mannheimia</taxon>
    </lineage>
</organism>
<evidence type="ECO:0000313" key="1">
    <source>
        <dbReference type="EMBL" id="EXI61819.1"/>
    </source>
</evidence>
<gene>
    <name evidence="1" type="ORF">AK33_06715</name>
</gene>
<keyword evidence="2" id="KW-1185">Reference proteome</keyword>
<evidence type="ECO:0000313" key="2">
    <source>
        <dbReference type="Proteomes" id="UP000054123"/>
    </source>
</evidence>
<dbReference type="PATRIC" id="fig|1450449.3.peg.1316"/>
<accession>A0A011P5R2</accession>
<comment type="caution">
    <text evidence="1">The sequence shown here is derived from an EMBL/GenBank/DDBJ whole genome shotgun (WGS) entry which is preliminary data.</text>
</comment>
<proteinExistence type="predicted"/>
<protein>
    <submittedName>
        <fullName evidence="1">Heme transporter CcmA</fullName>
    </submittedName>
</protein>
<sequence>MGGWFIGNNPNAKQVKGLSFGQAHSEANQNINNLKYVYEIDDKGIKDKEWQNSEDVIKLIYPKLYERKFNIVGEE</sequence>
<dbReference type="AlphaFoldDB" id="A0A011P5R2"/>